<dbReference type="PANTHER" id="PTHR30383:SF5">
    <property type="entry name" value="SGNH HYDROLASE-TYPE ESTERASE DOMAIN-CONTAINING PROTEIN"/>
    <property type="match status" value="1"/>
</dbReference>
<name>A0ABV8Q3S4_9MICO</name>
<dbReference type="InterPro" id="IPR051532">
    <property type="entry name" value="Ester_Hydrolysis_Enzymes"/>
</dbReference>
<accession>A0ABV8Q3S4</accession>
<evidence type="ECO:0000313" key="3">
    <source>
        <dbReference type="Proteomes" id="UP001595900"/>
    </source>
</evidence>
<reference evidence="3" key="1">
    <citation type="journal article" date="2019" name="Int. J. Syst. Evol. Microbiol.">
        <title>The Global Catalogue of Microorganisms (GCM) 10K type strain sequencing project: providing services to taxonomists for standard genome sequencing and annotation.</title>
        <authorList>
            <consortium name="The Broad Institute Genomics Platform"/>
            <consortium name="The Broad Institute Genome Sequencing Center for Infectious Disease"/>
            <person name="Wu L."/>
            <person name="Ma J."/>
        </authorList>
    </citation>
    <scope>NUCLEOTIDE SEQUENCE [LARGE SCALE GENOMIC DNA]</scope>
    <source>
        <strain evidence="3">CGMCC 1.10363</strain>
    </source>
</reference>
<keyword evidence="3" id="KW-1185">Reference proteome</keyword>
<sequence>MTESAVTAFVGDSLTEQGDWQSVLPGQHVLNFGVGGNTSDDLLDRLDEVVAAGPATVVLEIGTNDFAWRLPVEQVVENIEHVLAELRAKLPDSRIVVQSILPRQHDYAHIVRSVNDQIAALTPPVGGEYVDVWPTLADDEGGLRPEFTVDGLHLTEAGYAAWYGLLREVLGRAD</sequence>
<dbReference type="EMBL" id="JBHSCN010000004">
    <property type="protein sequence ID" value="MFC4243071.1"/>
    <property type="molecule type" value="Genomic_DNA"/>
</dbReference>
<dbReference type="Proteomes" id="UP001595900">
    <property type="component" value="Unassembled WGS sequence"/>
</dbReference>
<dbReference type="RefSeq" id="WP_390228047.1">
    <property type="nucleotide sequence ID" value="NZ_JBHSCN010000004.1"/>
</dbReference>
<evidence type="ECO:0000313" key="2">
    <source>
        <dbReference type="EMBL" id="MFC4243071.1"/>
    </source>
</evidence>
<gene>
    <name evidence="2" type="ORF">ACFOYW_06775</name>
</gene>
<dbReference type="Pfam" id="PF13472">
    <property type="entry name" value="Lipase_GDSL_2"/>
    <property type="match status" value="1"/>
</dbReference>
<organism evidence="2 3">
    <name type="scientific">Gryllotalpicola reticulitermitis</name>
    <dbReference type="NCBI Taxonomy" id="1184153"/>
    <lineage>
        <taxon>Bacteria</taxon>
        <taxon>Bacillati</taxon>
        <taxon>Actinomycetota</taxon>
        <taxon>Actinomycetes</taxon>
        <taxon>Micrococcales</taxon>
        <taxon>Microbacteriaceae</taxon>
        <taxon>Gryllotalpicola</taxon>
    </lineage>
</organism>
<feature type="domain" description="SGNH hydrolase-type esterase" evidence="1">
    <location>
        <begin position="9"/>
        <end position="161"/>
    </location>
</feature>
<dbReference type="InterPro" id="IPR036514">
    <property type="entry name" value="SGNH_hydro_sf"/>
</dbReference>
<protein>
    <submittedName>
        <fullName evidence="2">GDSL-type esterase/lipase family protein</fullName>
    </submittedName>
</protein>
<dbReference type="SUPFAM" id="SSF52266">
    <property type="entry name" value="SGNH hydrolase"/>
    <property type="match status" value="1"/>
</dbReference>
<evidence type="ECO:0000259" key="1">
    <source>
        <dbReference type="Pfam" id="PF13472"/>
    </source>
</evidence>
<comment type="caution">
    <text evidence="2">The sequence shown here is derived from an EMBL/GenBank/DDBJ whole genome shotgun (WGS) entry which is preliminary data.</text>
</comment>
<dbReference type="PANTHER" id="PTHR30383">
    <property type="entry name" value="THIOESTERASE 1/PROTEASE 1/LYSOPHOSPHOLIPASE L1"/>
    <property type="match status" value="1"/>
</dbReference>
<dbReference type="Gene3D" id="3.40.50.1110">
    <property type="entry name" value="SGNH hydrolase"/>
    <property type="match status" value="1"/>
</dbReference>
<dbReference type="InterPro" id="IPR013830">
    <property type="entry name" value="SGNH_hydro"/>
</dbReference>
<proteinExistence type="predicted"/>